<dbReference type="HAMAP" id="MF_00583_B">
    <property type="entry name" value="RibP_PPkinase_B"/>
    <property type="match status" value="1"/>
</dbReference>
<dbReference type="FunFam" id="3.40.50.2020:FF:000001">
    <property type="entry name" value="Ribose-phosphate pyrophosphokinase"/>
    <property type="match status" value="1"/>
</dbReference>
<dbReference type="NCBIfam" id="TIGR01251">
    <property type="entry name" value="ribP_PPkin"/>
    <property type="match status" value="1"/>
</dbReference>
<dbReference type="GO" id="GO:0016301">
    <property type="term" value="F:kinase activity"/>
    <property type="evidence" value="ECO:0007669"/>
    <property type="project" value="UniProtKB-KW"/>
</dbReference>
<keyword evidence="8 12" id="KW-0460">Magnesium</keyword>
<feature type="binding site" evidence="12">
    <location>
        <begin position="98"/>
        <end position="99"/>
    </location>
    <ligand>
        <name>ATP</name>
        <dbReference type="ChEBI" id="CHEBI:30616"/>
    </ligand>
</feature>
<evidence type="ECO:0000256" key="10">
    <source>
        <dbReference type="ARBA" id="ARBA00054914"/>
    </source>
</evidence>
<organism evidence="14 15">
    <name type="scientific">Candidatus Portiera aleyrodidarum</name>
    <name type="common">primary endosymbiont of Bemisia tabaci</name>
    <dbReference type="NCBI Taxonomy" id="91844"/>
    <lineage>
        <taxon>Bacteria</taxon>
        <taxon>Pseudomonadati</taxon>
        <taxon>Pseudomonadota</taxon>
        <taxon>Gammaproteobacteria</taxon>
        <taxon>Candidatus Johnevansiales</taxon>
        <taxon>Candidatus Johnevansiaceae</taxon>
        <taxon>Candidatus Portiera</taxon>
    </lineage>
</organism>
<dbReference type="EMBL" id="LR744089">
    <property type="protein sequence ID" value="CAA3707842.1"/>
    <property type="molecule type" value="Genomic_DNA"/>
</dbReference>
<dbReference type="GO" id="GO:0006015">
    <property type="term" value="P:5-phosphoribose 1-diphosphate biosynthetic process"/>
    <property type="evidence" value="ECO:0007669"/>
    <property type="project" value="UniProtKB-UniRule"/>
</dbReference>
<dbReference type="AlphaFoldDB" id="A0A6S6S599"/>
<feature type="active site" evidence="12">
    <location>
        <position position="195"/>
    </location>
</feature>
<evidence type="ECO:0000256" key="12">
    <source>
        <dbReference type="HAMAP-Rule" id="MF_00583"/>
    </source>
</evidence>
<dbReference type="GO" id="GO:0006164">
    <property type="term" value="P:purine nucleotide biosynthetic process"/>
    <property type="evidence" value="ECO:0007669"/>
    <property type="project" value="TreeGrafter"/>
</dbReference>
<dbReference type="GO" id="GO:0005524">
    <property type="term" value="F:ATP binding"/>
    <property type="evidence" value="ECO:0007669"/>
    <property type="project" value="UniProtKB-KW"/>
</dbReference>
<evidence type="ECO:0000256" key="6">
    <source>
        <dbReference type="ARBA" id="ARBA00022777"/>
    </source>
</evidence>
<feature type="binding site" evidence="12">
    <location>
        <position position="133"/>
    </location>
    <ligand>
        <name>Mg(2+)</name>
        <dbReference type="ChEBI" id="CHEBI:18420"/>
    </ligand>
</feature>
<dbReference type="NCBIfam" id="NF002320">
    <property type="entry name" value="PRK01259.1"/>
    <property type="match status" value="1"/>
</dbReference>
<evidence type="ECO:0000256" key="3">
    <source>
        <dbReference type="ARBA" id="ARBA00022723"/>
    </source>
</evidence>
<dbReference type="CDD" id="cd06223">
    <property type="entry name" value="PRTases_typeI"/>
    <property type="match status" value="1"/>
</dbReference>
<comment type="subunit">
    <text evidence="12">Homohexamer.</text>
</comment>
<keyword evidence="6 12" id="KW-0418">Kinase</keyword>
<dbReference type="Pfam" id="PF14572">
    <property type="entry name" value="Pribosyl_synth"/>
    <property type="match status" value="1"/>
</dbReference>
<comment type="pathway">
    <text evidence="1 12">Metabolic intermediate biosynthesis; 5-phospho-alpha-D-ribose 1-diphosphate biosynthesis; 5-phospho-alpha-D-ribose 1-diphosphate from D-ribose 5-phosphate (route I): step 1/1.</text>
</comment>
<dbReference type="InterPro" id="IPR005946">
    <property type="entry name" value="Rib-P_diPkinase"/>
</dbReference>
<dbReference type="InterPro" id="IPR029099">
    <property type="entry name" value="Pribosyltran_N"/>
</dbReference>
<name>A0A6S6S599_9GAMM</name>
<feature type="binding site" evidence="12">
    <location>
        <position position="197"/>
    </location>
    <ligand>
        <name>D-ribose 5-phosphate</name>
        <dbReference type="ChEBI" id="CHEBI:78346"/>
    </ligand>
</feature>
<dbReference type="InterPro" id="IPR029057">
    <property type="entry name" value="PRTase-like"/>
</dbReference>
<dbReference type="InterPro" id="IPR000836">
    <property type="entry name" value="PRTase_dom"/>
</dbReference>
<dbReference type="PANTHER" id="PTHR10210:SF41">
    <property type="entry name" value="RIBOSE-PHOSPHATE PYROPHOSPHOKINASE 1, CHLOROPLASTIC"/>
    <property type="match status" value="1"/>
</dbReference>
<dbReference type="GO" id="GO:0005737">
    <property type="term" value="C:cytoplasm"/>
    <property type="evidence" value="ECO:0007669"/>
    <property type="project" value="UniProtKB-SubCell"/>
</dbReference>
<evidence type="ECO:0000256" key="5">
    <source>
        <dbReference type="ARBA" id="ARBA00022741"/>
    </source>
</evidence>
<keyword evidence="2 12" id="KW-0808">Transferase</keyword>
<evidence type="ECO:0000259" key="13">
    <source>
        <dbReference type="Pfam" id="PF13793"/>
    </source>
</evidence>
<keyword evidence="4 12" id="KW-0545">Nucleotide biosynthesis</keyword>
<feature type="domain" description="Ribose-phosphate pyrophosphokinase N-terminal" evidence="13">
    <location>
        <begin position="6"/>
        <end position="123"/>
    </location>
</feature>
<comment type="similarity">
    <text evidence="11 12">Belongs to the ribose-phosphate pyrophosphokinase family. Class I subfamily.</text>
</comment>
<evidence type="ECO:0000256" key="7">
    <source>
        <dbReference type="ARBA" id="ARBA00022840"/>
    </source>
</evidence>
<feature type="binding site" evidence="12">
    <location>
        <begin position="225"/>
        <end position="229"/>
    </location>
    <ligand>
        <name>D-ribose 5-phosphate</name>
        <dbReference type="ChEBI" id="CHEBI:78346"/>
    </ligand>
</feature>
<keyword evidence="3 12" id="KW-0479">Metal-binding</keyword>
<dbReference type="Proteomes" id="UP000510842">
    <property type="component" value="Chromosome"/>
</dbReference>
<dbReference type="InterPro" id="IPR000842">
    <property type="entry name" value="PRib_PP_synth_CS"/>
</dbReference>
<dbReference type="SMART" id="SM01400">
    <property type="entry name" value="Pribosyltran_N"/>
    <property type="match status" value="1"/>
</dbReference>
<reference evidence="14 15" key="1">
    <citation type="submission" date="2019-12" db="EMBL/GenBank/DDBJ databases">
        <authorList>
            <person name="Santos-Garcia D."/>
            <person name="Santos-Garcia D."/>
            <person name="Santos-Garcia D."/>
        </authorList>
    </citation>
    <scope>NUCLEOTIDE SEQUENCE [LARGE SCALE GENOMIC DNA]</scope>
    <source>
        <strain evidence="14">PeMo</strain>
    </source>
</reference>
<comment type="cofactor">
    <cofactor evidence="12">
        <name>Mg(2+)</name>
        <dbReference type="ChEBI" id="CHEBI:18420"/>
    </cofactor>
    <text evidence="12">Binds 2 Mg(2+) ions per subunit.</text>
</comment>
<dbReference type="UniPathway" id="UPA00087">
    <property type="reaction ID" value="UER00172"/>
</dbReference>
<comment type="function">
    <text evidence="10 12">Involved in the biosynthesis of the central metabolite phospho-alpha-D-ribosyl-1-pyrophosphate (PRPP) via the transfer of pyrophosphoryl group from ATP to 1-hydroxyl of ribose-5-phosphate (Rib-5-P).</text>
</comment>
<gene>
    <name evidence="12 14" type="primary">prs</name>
    <name evidence="14" type="ORF">PEMO_0233</name>
</gene>
<evidence type="ECO:0000256" key="2">
    <source>
        <dbReference type="ARBA" id="ARBA00022679"/>
    </source>
</evidence>
<dbReference type="InterPro" id="IPR037515">
    <property type="entry name" value="Rib-P_diPkinase_bac"/>
</dbReference>
<keyword evidence="15" id="KW-1185">Reference proteome</keyword>
<keyword evidence="7 12" id="KW-0067">ATP-binding</keyword>
<evidence type="ECO:0000256" key="11">
    <source>
        <dbReference type="ARBA" id="ARBA00061444"/>
    </source>
</evidence>
<keyword evidence="12" id="KW-0963">Cytoplasm</keyword>
<evidence type="ECO:0000256" key="9">
    <source>
        <dbReference type="ARBA" id="ARBA00049535"/>
    </source>
</evidence>
<evidence type="ECO:0000256" key="4">
    <source>
        <dbReference type="ARBA" id="ARBA00022727"/>
    </source>
</evidence>
<dbReference type="SUPFAM" id="SSF53271">
    <property type="entry name" value="PRTase-like"/>
    <property type="match status" value="1"/>
</dbReference>
<keyword evidence="5 12" id="KW-0547">Nucleotide-binding</keyword>
<feature type="binding site" evidence="12">
    <location>
        <position position="172"/>
    </location>
    <ligand>
        <name>Mg(2+)</name>
        <dbReference type="ChEBI" id="CHEBI:18420"/>
    </ligand>
</feature>
<dbReference type="Gene3D" id="3.40.50.2020">
    <property type="match status" value="2"/>
</dbReference>
<comment type="catalytic activity">
    <reaction evidence="9 12">
        <text>D-ribose 5-phosphate + ATP = 5-phospho-alpha-D-ribose 1-diphosphate + AMP + H(+)</text>
        <dbReference type="Rhea" id="RHEA:15609"/>
        <dbReference type="ChEBI" id="CHEBI:15378"/>
        <dbReference type="ChEBI" id="CHEBI:30616"/>
        <dbReference type="ChEBI" id="CHEBI:58017"/>
        <dbReference type="ChEBI" id="CHEBI:78346"/>
        <dbReference type="ChEBI" id="CHEBI:456215"/>
        <dbReference type="EC" id="2.7.6.1"/>
    </reaction>
</comment>
<accession>A0A6S6S599</accession>
<dbReference type="GO" id="GO:0002189">
    <property type="term" value="C:ribose phosphate diphosphokinase complex"/>
    <property type="evidence" value="ECO:0007669"/>
    <property type="project" value="TreeGrafter"/>
</dbReference>
<dbReference type="GO" id="GO:0004749">
    <property type="term" value="F:ribose phosphate diphosphokinase activity"/>
    <property type="evidence" value="ECO:0007669"/>
    <property type="project" value="UniProtKB-UniRule"/>
</dbReference>
<evidence type="ECO:0000313" key="15">
    <source>
        <dbReference type="Proteomes" id="UP000510842"/>
    </source>
</evidence>
<evidence type="ECO:0000313" key="14">
    <source>
        <dbReference type="EMBL" id="CAA3707842.1"/>
    </source>
</evidence>
<dbReference type="Pfam" id="PF13793">
    <property type="entry name" value="Pribosyltran_N"/>
    <property type="match status" value="1"/>
</dbReference>
<dbReference type="PROSITE" id="PS00114">
    <property type="entry name" value="PRPP_SYNTHASE"/>
    <property type="match status" value="1"/>
</dbReference>
<dbReference type="EC" id="2.7.6.1" evidence="12"/>
<evidence type="ECO:0000256" key="1">
    <source>
        <dbReference type="ARBA" id="ARBA00004996"/>
    </source>
</evidence>
<dbReference type="GO" id="GO:0000287">
    <property type="term" value="F:magnesium ion binding"/>
    <property type="evidence" value="ECO:0007669"/>
    <property type="project" value="UniProtKB-UniRule"/>
</dbReference>
<feature type="binding site" evidence="12">
    <location>
        <position position="221"/>
    </location>
    <ligand>
        <name>D-ribose 5-phosphate</name>
        <dbReference type="ChEBI" id="CHEBI:78346"/>
    </ligand>
</feature>
<proteinExistence type="inferred from homology"/>
<evidence type="ECO:0000256" key="8">
    <source>
        <dbReference type="ARBA" id="ARBA00022842"/>
    </source>
</evidence>
<dbReference type="PANTHER" id="PTHR10210">
    <property type="entry name" value="RIBOSE-PHOSPHATE DIPHOSPHOKINASE FAMILY MEMBER"/>
    <property type="match status" value="1"/>
</dbReference>
<dbReference type="GO" id="GO:0009156">
    <property type="term" value="P:ribonucleoside monophosphate biosynthetic process"/>
    <property type="evidence" value="ECO:0007669"/>
    <property type="project" value="InterPro"/>
</dbReference>
<comment type="subcellular location">
    <subcellularLocation>
        <location evidence="12">Cytoplasm</location>
    </subcellularLocation>
</comment>
<feature type="binding site" evidence="12">
    <location>
        <begin position="39"/>
        <end position="41"/>
    </location>
    <ligand>
        <name>ATP</name>
        <dbReference type="ChEBI" id="CHEBI:30616"/>
    </ligand>
</feature>
<protein>
    <recommendedName>
        <fullName evidence="12">Ribose-phosphate pyrophosphokinase</fullName>
        <shortName evidence="12">RPPK</shortName>
        <ecNumber evidence="12">2.7.6.1</ecNumber>
    </recommendedName>
    <alternativeName>
        <fullName evidence="12">5-phospho-D-ribosyl alpha-1-diphosphate synthase</fullName>
    </alternativeName>
    <alternativeName>
        <fullName evidence="12">Phosphoribosyl diphosphate synthase</fullName>
    </alternativeName>
    <alternativeName>
        <fullName evidence="12">Phosphoribosyl pyrophosphate synthase</fullName>
        <shortName evidence="12">P-Rib-PP synthase</shortName>
        <shortName evidence="12">PRPP synthase</shortName>
        <shortName evidence="12">PRPPase</shortName>
    </alternativeName>
</protein>
<sequence length="315" mass="34812">MIFSKLMLFTGNSNIELAKKIASCLKTKLGNSTVNKFSDGEISVEIKENVRGKDIFILQSTCVPTNNNLIELILIIDALRRASATRITAVIPYLGYSRQDRRIRSTRVPISAKVIADMIVKAGVNRVMTMDLHADQIQGFFDVPVDNIYGSPVLIKDIENQKYNNIVIVSPDIGGVVRARAIAKELNVDLSIIDKRRPKKNKTQVLHIIGDIKERTCILIDDIADTASTLCKAAESLKKKGAKYVVAYITHAILSGNAIDIINKSLLDKLIITDTIPLSKKAIISKKIRQLSVASIIAEAIRRVNNEESISAMFN</sequence>